<feature type="non-terminal residue" evidence="2">
    <location>
        <position position="1"/>
    </location>
</feature>
<proteinExistence type="predicted"/>
<comment type="caution">
    <text evidence="2">The sequence shown here is derived from an EMBL/GenBank/DDBJ whole genome shotgun (WGS) entry which is preliminary data.</text>
</comment>
<dbReference type="Proteomes" id="UP001165082">
    <property type="component" value="Unassembled WGS sequence"/>
</dbReference>
<reference evidence="2" key="1">
    <citation type="submission" date="2022-07" db="EMBL/GenBank/DDBJ databases">
        <title>Genome analysis of Parmales, a sister group of diatoms, reveals the evolutionary specialization of diatoms from phago-mixotrophs to photoautotrophs.</title>
        <authorList>
            <person name="Ban H."/>
            <person name="Sato S."/>
            <person name="Yoshikawa S."/>
            <person name="Kazumasa Y."/>
            <person name="Nakamura Y."/>
            <person name="Ichinomiya M."/>
            <person name="Saitoh K."/>
            <person name="Sato N."/>
            <person name="Blanc-Mathieu R."/>
            <person name="Endo H."/>
            <person name="Kuwata A."/>
            <person name="Ogata H."/>
        </authorList>
    </citation>
    <scope>NUCLEOTIDE SEQUENCE</scope>
</reference>
<dbReference type="OrthoDB" id="10605522at2759"/>
<dbReference type="EMBL" id="BRXZ01005257">
    <property type="protein sequence ID" value="GMH62873.1"/>
    <property type="molecule type" value="Genomic_DNA"/>
</dbReference>
<name>A0A9W7A567_9STRA</name>
<evidence type="ECO:0000313" key="2">
    <source>
        <dbReference type="EMBL" id="GMH62873.1"/>
    </source>
</evidence>
<evidence type="ECO:0000256" key="1">
    <source>
        <dbReference type="SAM" id="MobiDB-lite"/>
    </source>
</evidence>
<gene>
    <name evidence="2" type="ORF">TrRE_jg2391</name>
</gene>
<keyword evidence="3" id="KW-1185">Reference proteome</keyword>
<accession>A0A9W7A567</accession>
<organism evidence="2 3">
    <name type="scientific">Triparma retinervis</name>
    <dbReference type="NCBI Taxonomy" id="2557542"/>
    <lineage>
        <taxon>Eukaryota</taxon>
        <taxon>Sar</taxon>
        <taxon>Stramenopiles</taxon>
        <taxon>Ochrophyta</taxon>
        <taxon>Bolidophyceae</taxon>
        <taxon>Parmales</taxon>
        <taxon>Triparmaceae</taxon>
        <taxon>Triparma</taxon>
    </lineage>
</organism>
<sequence>MMSMVDDDEGERKLGVKPGGGVRNRMGPKACQRYADDEDYSEDEEDDDAGNDGRWWGASFPRTGVVMCTATDESAEDKSEDKSGDVTQIVKEYLNGDTLQNLVDKLKDARTDGEAANRLETVFDDDNEKGVSVGPFNCDMVPNPCPRKWKGAMCLALWMSLPKELRTLQNLIVINDCFDVFFSGVPKITRSELHMDKLLEVAKCAFGAIAPSMSPPTKAALSEALGAYSLLPSHVLENVKWLIERKPRPQLVSILLQLLDAGAFEESVFDEIGSGNIRTMLDGFRGGNLRTTENMVAKITNHQEYFENSTTNDASRSPARYCRYRRYLKWHECTQEG</sequence>
<evidence type="ECO:0000313" key="3">
    <source>
        <dbReference type="Proteomes" id="UP001165082"/>
    </source>
</evidence>
<feature type="compositionally biased region" description="Acidic residues" evidence="1">
    <location>
        <begin position="36"/>
        <end position="50"/>
    </location>
</feature>
<feature type="region of interest" description="Disordered" evidence="1">
    <location>
        <begin position="1"/>
        <end position="55"/>
    </location>
</feature>
<dbReference type="AlphaFoldDB" id="A0A9W7A567"/>
<protein>
    <submittedName>
        <fullName evidence="2">Uncharacterized protein</fullName>
    </submittedName>
</protein>